<dbReference type="STRING" id="97481.SAMN05444853_11631"/>
<name>A0A1H7Y6L1_9PAST</name>
<reference evidence="1 5" key="3">
    <citation type="journal article" date="2023" name="Front. Microbiol.">
        <title>Phylogeography and host specificity of Pasteurellaceae pathogenic to sea-farmed fish in the north-east Atlantic.</title>
        <authorList>
            <person name="Gulla S."/>
            <person name="Colquhoun D.J."/>
            <person name="Olsen A.B."/>
            <person name="Spilsberg B."/>
            <person name="Lagesen K."/>
            <person name="Aakesson C.P."/>
            <person name="Strom S."/>
            <person name="Manji F."/>
            <person name="Birkbeck T.H."/>
            <person name="Nilsen H.K."/>
        </authorList>
    </citation>
    <scope>NUCLEOTIDE SEQUENCE [LARGE SCALE GENOMIC DNA]</scope>
    <source>
        <strain evidence="1 5">VIO11850</strain>
    </source>
</reference>
<sequence>MSKNKTLQIRNSTAEFLIFTSQSGKTSIEARYEEETIWLTQKLMAELFDVGVNTINYHLKEIYKSKEIEEERTIRKFRIVQREGKREVERLVDFYNLDAIISVGYRVNSIRATQFRQWATQVLREFSIKGFVLDKKRLENGSYLGENYFEELLAEIREIRLSERNFYQKITDIYTTSLDYNKNSIITKEFFAKVQNKLHYGVHGHTAAELIYKRADSTQNKMGLTSWKNSPDGKILKTDVSIAKNYLKKEELESFGKIVNAYLDLAEERAKRKIPMTMEDWAKRLDLFLEFDDREVLKNAGSISAEIAKKYAESEFEKYRIIQDQLFKSDFDKLVDKLEN</sequence>
<dbReference type="PANTHER" id="PTHR35810">
    <property type="entry name" value="CYTOPLASMIC PROTEIN-RELATED"/>
    <property type="match status" value="1"/>
</dbReference>
<reference evidence="3" key="2">
    <citation type="submission" date="2016-10" db="EMBL/GenBank/DDBJ databases">
        <authorList>
            <person name="de Groot N.N."/>
        </authorList>
    </citation>
    <scope>NUCLEOTIDE SEQUENCE [LARGE SCALE GENOMIC DNA]</scope>
    <source>
        <strain evidence="3">DSM 24204</strain>
    </source>
</reference>
<keyword evidence="5" id="KW-1185">Reference proteome</keyword>
<dbReference type="AlphaFoldDB" id="A0A1H7Y6L1"/>
<dbReference type="RefSeq" id="WP_090922267.1">
    <property type="nucleotide sequence ID" value="NZ_CP016180.1"/>
</dbReference>
<reference evidence="2" key="4">
    <citation type="journal article" date="2023" name="Front. Microbiol.">
        <title>Phylogeography and host specificity of Pasteurellaceae pathogenic to sea-farmed fish in the north-east Atlantic.</title>
        <authorList>
            <person name="Gulla S."/>
            <person name="Colquhoun D.J."/>
            <person name="Olsen A.B."/>
            <person name="Spilsberg B."/>
            <person name="Lagesen K."/>
            <person name="Aakesson C.P."/>
            <person name="Strom S."/>
            <person name="Manji F."/>
            <person name="Birkbeck T.H."/>
            <person name="Nilsen H.K."/>
        </authorList>
    </citation>
    <scope>NUCLEOTIDE SEQUENCE</scope>
    <source>
        <strain evidence="2">98B1</strain>
    </source>
</reference>
<gene>
    <name evidence="1" type="ORF">QJT92_07905</name>
    <name evidence="2" type="ORF">QJU97_10330</name>
    <name evidence="3" type="ORF">SAMN05444853_11631</name>
</gene>
<reference evidence="4" key="1">
    <citation type="submission" date="2016-10" db="EMBL/GenBank/DDBJ databases">
        <authorList>
            <person name="Varghese N."/>
            <person name="Submissions S."/>
        </authorList>
    </citation>
    <scope>NUCLEOTIDE SEQUENCE [LARGE SCALE GENOMIC DNA]</scope>
    <source>
        <strain evidence="4">DSM 24204</strain>
    </source>
</reference>
<dbReference type="Proteomes" id="UP001231736">
    <property type="component" value="Unassembled WGS sequence"/>
</dbReference>
<dbReference type="PANTHER" id="PTHR35810:SF1">
    <property type="entry name" value="CYTOPLASMIC PROTEIN"/>
    <property type="match status" value="1"/>
</dbReference>
<dbReference type="Proteomes" id="UP001224812">
    <property type="component" value="Unassembled WGS sequence"/>
</dbReference>
<evidence type="ECO:0000313" key="5">
    <source>
        <dbReference type="Proteomes" id="UP001224812"/>
    </source>
</evidence>
<dbReference type="PIRSF" id="PIRSF015268">
    <property type="entry name" value="Virulence_RhuM"/>
    <property type="match status" value="1"/>
</dbReference>
<accession>A0A1H7Y6L1</accession>
<proteinExistence type="predicted"/>
<dbReference type="Proteomes" id="UP000198883">
    <property type="component" value="Unassembled WGS sequence"/>
</dbReference>
<dbReference type="InterPro" id="IPR011204">
    <property type="entry name" value="Virulence_RhuM-like"/>
</dbReference>
<protein>
    <submittedName>
        <fullName evidence="3">Uncharacterized conserved protein</fullName>
    </submittedName>
    <submittedName>
        <fullName evidence="1">Virulence RhuM family protein</fullName>
    </submittedName>
</protein>
<dbReference type="EMBL" id="FOBN01000016">
    <property type="protein sequence ID" value="SEM40967.1"/>
    <property type="molecule type" value="Genomic_DNA"/>
</dbReference>
<dbReference type="Pfam" id="PF13310">
    <property type="entry name" value="Virulence_RhuM"/>
    <property type="match status" value="1"/>
</dbReference>
<dbReference type="GeneID" id="83544236"/>
<evidence type="ECO:0000313" key="4">
    <source>
        <dbReference type="Proteomes" id="UP000198883"/>
    </source>
</evidence>
<organism evidence="3 4">
    <name type="scientific">Phocoenobacter skyensis</name>
    <dbReference type="NCBI Taxonomy" id="97481"/>
    <lineage>
        <taxon>Bacteria</taxon>
        <taxon>Pseudomonadati</taxon>
        <taxon>Pseudomonadota</taxon>
        <taxon>Gammaproteobacteria</taxon>
        <taxon>Pasteurellales</taxon>
        <taxon>Pasteurellaceae</taxon>
        <taxon>Phocoenobacter</taxon>
    </lineage>
</organism>
<evidence type="ECO:0000313" key="3">
    <source>
        <dbReference type="EMBL" id="SEM40967.1"/>
    </source>
</evidence>
<evidence type="ECO:0000313" key="1">
    <source>
        <dbReference type="EMBL" id="MDP8085841.1"/>
    </source>
</evidence>
<dbReference type="OrthoDB" id="9802752at2"/>
<dbReference type="EMBL" id="JASAVS010000017">
    <property type="protein sequence ID" value="MDP8085841.1"/>
    <property type="molecule type" value="Genomic_DNA"/>
</dbReference>
<dbReference type="EMBL" id="JASAYT010000045">
    <property type="protein sequence ID" value="MDP8175848.1"/>
    <property type="molecule type" value="Genomic_DNA"/>
</dbReference>
<evidence type="ECO:0000313" key="2">
    <source>
        <dbReference type="EMBL" id="MDP8175848.1"/>
    </source>
</evidence>